<name>A0A0B7NHF3_9FUNG</name>
<gene>
    <name evidence="2" type="primary">PARPA_08540.1 scaffold 33340</name>
</gene>
<evidence type="ECO:0000259" key="1">
    <source>
        <dbReference type="PROSITE" id="PS50181"/>
    </source>
</evidence>
<organism evidence="2 3">
    <name type="scientific">Parasitella parasitica</name>
    <dbReference type="NCBI Taxonomy" id="35722"/>
    <lineage>
        <taxon>Eukaryota</taxon>
        <taxon>Fungi</taxon>
        <taxon>Fungi incertae sedis</taxon>
        <taxon>Mucoromycota</taxon>
        <taxon>Mucoromycotina</taxon>
        <taxon>Mucoromycetes</taxon>
        <taxon>Mucorales</taxon>
        <taxon>Mucorineae</taxon>
        <taxon>Mucoraceae</taxon>
        <taxon>Parasitella</taxon>
    </lineage>
</organism>
<dbReference type="Gene3D" id="3.80.10.10">
    <property type="entry name" value="Ribonuclease Inhibitor"/>
    <property type="match status" value="1"/>
</dbReference>
<dbReference type="SUPFAM" id="SSF81383">
    <property type="entry name" value="F-box domain"/>
    <property type="match status" value="1"/>
</dbReference>
<dbReference type="InterPro" id="IPR001810">
    <property type="entry name" value="F-box_dom"/>
</dbReference>
<dbReference type="InterPro" id="IPR032675">
    <property type="entry name" value="LRR_dom_sf"/>
</dbReference>
<dbReference type="CDD" id="cd09917">
    <property type="entry name" value="F-box_SF"/>
    <property type="match status" value="1"/>
</dbReference>
<dbReference type="SMART" id="SM00256">
    <property type="entry name" value="FBOX"/>
    <property type="match status" value="1"/>
</dbReference>
<proteinExistence type="predicted"/>
<dbReference type="InterPro" id="IPR036047">
    <property type="entry name" value="F-box-like_dom_sf"/>
</dbReference>
<accession>A0A0B7NHF3</accession>
<dbReference type="SUPFAM" id="SSF52047">
    <property type="entry name" value="RNI-like"/>
    <property type="match status" value="1"/>
</dbReference>
<protein>
    <recommendedName>
        <fullName evidence="1">F-box domain-containing protein</fullName>
    </recommendedName>
</protein>
<sequence>MDRLPLEIFNEVTSYLTCREKQKLLLVCQYWHEVIKSGNLFNNFSTKGHLKFKAGALFFEQNETHRKQVRSLRLTKPEASLDYILAIPERFPWLLDFVWANYGLVDYKDGVKIDNEKVKNWKNITQFGEFNRYPLSIDILKFGGFCNLTQLMINFHFSDTDCRPLVEQLAHAPKLKLLDLASAKMTLVDLELLHFNTPQLETLYLSQIMQEEDDIFEAQLEERRAAGAGAGAGAVSIAHILADVRMLNMRIPTGGFGLLAPWMTYVAAKYHYIKHLTIGGVGMTRGRHDYYETELTDIVSGCPHITSYRVNIFPITPMILAAMDKNGIQLNRIDLVDDPTVEQIDHLLDSSQSNSLVTIIMDDTHLDSTQLVNALESFSNLKHLEVGNKFRKPIFLDTLLCRLKCLETLKLSTWDICLESLIADNVQTKLRSLILEKVVINNVNTDVMSFISSACPDLSKLSIQGQIEGPGRIFRVEFPHHYFTLIKLDILSNEYYKVNNRRQITWYRFKGRYLQESLRDDNTVLNNRPHVSIVYQGTTSLNVGGTDIPNW</sequence>
<dbReference type="AlphaFoldDB" id="A0A0B7NHF3"/>
<dbReference type="OrthoDB" id="2280271at2759"/>
<evidence type="ECO:0000313" key="3">
    <source>
        <dbReference type="Proteomes" id="UP000054107"/>
    </source>
</evidence>
<dbReference type="EMBL" id="LN731193">
    <property type="protein sequence ID" value="CEP14361.1"/>
    <property type="molecule type" value="Genomic_DNA"/>
</dbReference>
<keyword evidence="3" id="KW-1185">Reference proteome</keyword>
<dbReference type="Proteomes" id="UP000054107">
    <property type="component" value="Unassembled WGS sequence"/>
</dbReference>
<reference evidence="2 3" key="1">
    <citation type="submission" date="2014-09" db="EMBL/GenBank/DDBJ databases">
        <authorList>
            <person name="Ellenberger Sabrina"/>
        </authorList>
    </citation>
    <scope>NUCLEOTIDE SEQUENCE [LARGE SCALE GENOMIC DNA]</scope>
    <source>
        <strain evidence="2 3">CBS 412.66</strain>
    </source>
</reference>
<dbReference type="Pfam" id="PF00646">
    <property type="entry name" value="F-box"/>
    <property type="match status" value="1"/>
</dbReference>
<dbReference type="PROSITE" id="PS50181">
    <property type="entry name" value="FBOX"/>
    <property type="match status" value="1"/>
</dbReference>
<feature type="domain" description="F-box" evidence="1">
    <location>
        <begin position="1"/>
        <end position="44"/>
    </location>
</feature>
<evidence type="ECO:0000313" key="2">
    <source>
        <dbReference type="EMBL" id="CEP14361.1"/>
    </source>
</evidence>